<evidence type="ECO:0000259" key="1">
    <source>
        <dbReference type="Pfam" id="PF01965"/>
    </source>
</evidence>
<dbReference type="Proteomes" id="UP000280036">
    <property type="component" value="Unassembled WGS sequence"/>
</dbReference>
<name>A0A3P8MDU0_9BACT</name>
<reference evidence="3 4" key="1">
    <citation type="submission" date="2018-12" db="EMBL/GenBank/DDBJ databases">
        <authorList>
            <consortium name="Pathogen Informatics"/>
        </authorList>
    </citation>
    <scope>NUCLEOTIDE SEQUENCE [LARGE SCALE GENOMIC DNA]</scope>
    <source>
        <strain evidence="3 4">NCTC10126</strain>
    </source>
</reference>
<dbReference type="AlphaFoldDB" id="A0A3P8MDU0"/>
<feature type="domain" description="DJ-1/PfpI" evidence="1">
    <location>
        <begin position="1"/>
        <end position="162"/>
    </location>
</feature>
<reference evidence="2" key="2">
    <citation type="submission" date="2022-07" db="EMBL/GenBank/DDBJ databases">
        <title>Complete genome of Mycoplasma caviae type strain G122.</title>
        <authorList>
            <person name="Spergser J."/>
        </authorList>
    </citation>
    <scope>NUCLEOTIDE SEQUENCE</scope>
    <source>
        <strain evidence="2">G122</strain>
    </source>
</reference>
<proteinExistence type="predicted"/>
<organism evidence="3 4">
    <name type="scientific">Mycoplasmopsis caviae</name>
    <dbReference type="NCBI Taxonomy" id="55603"/>
    <lineage>
        <taxon>Bacteria</taxon>
        <taxon>Bacillati</taxon>
        <taxon>Mycoplasmatota</taxon>
        <taxon>Mycoplasmoidales</taxon>
        <taxon>Metamycoplasmataceae</taxon>
        <taxon>Mycoplasmopsis</taxon>
    </lineage>
</organism>
<protein>
    <submittedName>
        <fullName evidence="2">DJ-1/PfpI family protein</fullName>
    </submittedName>
    <submittedName>
        <fullName evidence="3">Putative intracellular protease/amidase (Putative glutaminase)</fullName>
    </submittedName>
</protein>
<evidence type="ECO:0000313" key="4">
    <source>
        <dbReference type="Proteomes" id="UP000280036"/>
    </source>
</evidence>
<dbReference type="GO" id="GO:0005737">
    <property type="term" value="C:cytoplasm"/>
    <property type="evidence" value="ECO:0007669"/>
    <property type="project" value="TreeGrafter"/>
</dbReference>
<dbReference type="EMBL" id="CP101806">
    <property type="protein sequence ID" value="UUD34931.1"/>
    <property type="molecule type" value="Genomic_DNA"/>
</dbReference>
<dbReference type="Proteomes" id="UP001058569">
    <property type="component" value="Chromosome"/>
</dbReference>
<sequence>MKLLVLTHPMFNDIELTTVIACLKRSSKVDKITFYNHKYKSASGQFGLCTLELENKVNLDEYDAIFIPGGKGAQELRKDPKSIEVIEYFIKNNKKVCAICDAPNVLFENKLISNQVKYSSFPIESIVSGDGRNEQMVTVDKNIISGRCAASSMEFGLSLVKEFFGNKTYEAVRKGMFGA</sequence>
<dbReference type="GO" id="GO:0008233">
    <property type="term" value="F:peptidase activity"/>
    <property type="evidence" value="ECO:0007669"/>
    <property type="project" value="UniProtKB-KW"/>
</dbReference>
<dbReference type="GO" id="GO:0006508">
    <property type="term" value="P:proteolysis"/>
    <property type="evidence" value="ECO:0007669"/>
    <property type="project" value="UniProtKB-KW"/>
</dbReference>
<evidence type="ECO:0000313" key="5">
    <source>
        <dbReference type="Proteomes" id="UP001058569"/>
    </source>
</evidence>
<dbReference type="CDD" id="cd03135">
    <property type="entry name" value="GATase1_DJ-1"/>
    <property type="match status" value="1"/>
</dbReference>
<dbReference type="Gene3D" id="3.40.50.880">
    <property type="match status" value="1"/>
</dbReference>
<dbReference type="Pfam" id="PF01965">
    <property type="entry name" value="DJ-1_PfpI"/>
    <property type="match status" value="1"/>
</dbReference>
<dbReference type="OrthoDB" id="9800516at2"/>
<dbReference type="InterPro" id="IPR029062">
    <property type="entry name" value="Class_I_gatase-like"/>
</dbReference>
<evidence type="ECO:0000313" key="2">
    <source>
        <dbReference type="EMBL" id="UUD34931.1"/>
    </source>
</evidence>
<evidence type="ECO:0000313" key="3">
    <source>
        <dbReference type="EMBL" id="VDR42240.1"/>
    </source>
</evidence>
<dbReference type="InterPro" id="IPR050325">
    <property type="entry name" value="Prot/Nucl_acid_deglycase"/>
</dbReference>
<dbReference type="PANTHER" id="PTHR48094">
    <property type="entry name" value="PROTEIN/NUCLEIC ACID DEGLYCASE DJ-1-RELATED"/>
    <property type="match status" value="1"/>
</dbReference>
<keyword evidence="3" id="KW-0378">Hydrolase</keyword>
<dbReference type="InterPro" id="IPR002818">
    <property type="entry name" value="DJ-1/PfpI"/>
</dbReference>
<dbReference type="RefSeq" id="WP_126118447.1">
    <property type="nucleotide sequence ID" value="NZ_CP101806.1"/>
</dbReference>
<dbReference type="SUPFAM" id="SSF52317">
    <property type="entry name" value="Class I glutamine amidotransferase-like"/>
    <property type="match status" value="1"/>
</dbReference>
<dbReference type="EMBL" id="UZVY01000001">
    <property type="protein sequence ID" value="VDR42240.1"/>
    <property type="molecule type" value="Genomic_DNA"/>
</dbReference>
<keyword evidence="5" id="KW-1185">Reference proteome</keyword>
<keyword evidence="3" id="KW-0645">Protease</keyword>
<dbReference type="PANTHER" id="PTHR48094:SF12">
    <property type="entry name" value="PARKINSON DISEASE PROTEIN 7 HOMOLOG"/>
    <property type="match status" value="1"/>
</dbReference>
<gene>
    <name evidence="3" type="primary">yhbO</name>
    <name evidence="3" type="ORF">NCTC10126_00747</name>
    <name evidence="2" type="ORF">NPA07_03915</name>
</gene>
<accession>A0A3P8MDU0</accession>